<dbReference type="Pfam" id="PF10135">
    <property type="entry name" value="Rod-binding"/>
    <property type="match status" value="1"/>
</dbReference>
<gene>
    <name evidence="2" type="ORF">C2E25_03680</name>
</gene>
<name>A0A2K2HCW5_9BACT</name>
<dbReference type="Proteomes" id="UP000236340">
    <property type="component" value="Unassembled WGS sequence"/>
</dbReference>
<proteinExistence type="predicted"/>
<protein>
    <recommendedName>
        <fullName evidence="1">Flagellar protein FlgJ N-terminal domain-containing protein</fullName>
    </recommendedName>
</protein>
<dbReference type="InterPro" id="IPR019301">
    <property type="entry name" value="Flagellar_prot_FlgJ_N"/>
</dbReference>
<evidence type="ECO:0000259" key="1">
    <source>
        <dbReference type="Pfam" id="PF10135"/>
    </source>
</evidence>
<dbReference type="AlphaFoldDB" id="A0A2K2HCW5"/>
<feature type="domain" description="Flagellar protein FlgJ N-terminal" evidence="1">
    <location>
        <begin position="44"/>
        <end position="93"/>
    </location>
</feature>
<accession>A0A2K2HCW5</accession>
<dbReference type="EMBL" id="PPFX01000005">
    <property type="protein sequence ID" value="PNU21145.1"/>
    <property type="molecule type" value="Genomic_DNA"/>
</dbReference>
<dbReference type="OrthoDB" id="9796740at2"/>
<comment type="caution">
    <text evidence="2">The sequence shown here is derived from an EMBL/GenBank/DDBJ whole genome shotgun (WGS) entry which is preliminary data.</text>
</comment>
<evidence type="ECO:0000313" key="2">
    <source>
        <dbReference type="EMBL" id="PNU21145.1"/>
    </source>
</evidence>
<dbReference type="RefSeq" id="WP_103114439.1">
    <property type="nucleotide sequence ID" value="NZ_PPFX01000005.1"/>
</dbReference>
<sequence>MRINDALPVVSLSRIDAAASAGKEEKLRAACREFEALFMQQMLKGMRATIPQSGLLEKDASHDMYTDLLDAQVARGVAEQHGGMGIANALYRQLQKLEHGPVSPEPKRIADQNG</sequence>
<evidence type="ECO:0000313" key="3">
    <source>
        <dbReference type="Proteomes" id="UP000236340"/>
    </source>
</evidence>
<organism evidence="2 3">
    <name type="scientific">Geothermobacter hydrogeniphilus</name>
    <dbReference type="NCBI Taxonomy" id="1969733"/>
    <lineage>
        <taxon>Bacteria</taxon>
        <taxon>Pseudomonadati</taxon>
        <taxon>Thermodesulfobacteriota</taxon>
        <taxon>Desulfuromonadia</taxon>
        <taxon>Desulfuromonadales</taxon>
        <taxon>Geothermobacteraceae</taxon>
        <taxon>Geothermobacter</taxon>
    </lineage>
</organism>
<reference evidence="2 3" key="1">
    <citation type="journal article" date="2018" name="Genome Announc.">
        <title>Genome Sequence of Geothermobacter sp. HR-1 Iron Reducer from the Loihi Seamount.</title>
        <authorList>
            <person name="Smith H."/>
            <person name="Abuyen K."/>
            <person name="Tremblay J."/>
            <person name="Savalia P."/>
            <person name="Perez-Rodriguez I."/>
            <person name="Emerson D."/>
            <person name="Tully B."/>
            <person name="Amend J."/>
        </authorList>
    </citation>
    <scope>NUCLEOTIDE SEQUENCE [LARGE SCALE GENOMIC DNA]</scope>
    <source>
        <strain evidence="2 3">HR-1</strain>
    </source>
</reference>